<dbReference type="SUPFAM" id="SSF47240">
    <property type="entry name" value="Ferritin-like"/>
    <property type="match status" value="1"/>
</dbReference>
<dbReference type="KEGG" id="nox:C5F49_03960"/>
<dbReference type="SMART" id="SM00746">
    <property type="entry name" value="TRASH"/>
    <property type="match status" value="1"/>
</dbReference>
<dbReference type="Proteomes" id="UP000509441">
    <property type="component" value="Chromosome"/>
</dbReference>
<dbReference type="InterPro" id="IPR007029">
    <property type="entry name" value="YHS_dom"/>
</dbReference>
<dbReference type="Pfam" id="PF04945">
    <property type="entry name" value="YHS"/>
    <property type="match status" value="1"/>
</dbReference>
<dbReference type="GO" id="GO:0016491">
    <property type="term" value="F:oxidoreductase activity"/>
    <property type="evidence" value="ECO:0007669"/>
    <property type="project" value="InterPro"/>
</dbReference>
<dbReference type="OrthoDB" id="37898at2157"/>
<gene>
    <name evidence="2" type="ORF">C5F49_03960</name>
</gene>
<sequence>MPVDPVCGIELDEELALIHDHDGKKVYFCCSGCRRIFLKKPRKYKNNI</sequence>
<organism evidence="2 3">
    <name type="scientific">Nitrosopumilus oxyclinae</name>
    <dbReference type="NCBI Taxonomy" id="1959104"/>
    <lineage>
        <taxon>Archaea</taxon>
        <taxon>Nitrososphaerota</taxon>
        <taxon>Nitrososphaeria</taxon>
        <taxon>Nitrosopumilales</taxon>
        <taxon>Nitrosopumilaceae</taxon>
        <taxon>Nitrosopumilus</taxon>
    </lineage>
</organism>
<evidence type="ECO:0000259" key="1">
    <source>
        <dbReference type="SMART" id="SM00746"/>
    </source>
</evidence>
<dbReference type="AlphaFoldDB" id="A0A7D5R866"/>
<accession>A0A7D5R866</accession>
<keyword evidence="3" id="KW-1185">Reference proteome</keyword>
<dbReference type="RefSeq" id="WP_179363459.1">
    <property type="nucleotide sequence ID" value="NZ_CP026994.1"/>
</dbReference>
<name>A0A7D5R866_9ARCH</name>
<evidence type="ECO:0000313" key="3">
    <source>
        <dbReference type="Proteomes" id="UP000509441"/>
    </source>
</evidence>
<dbReference type="EMBL" id="CP026994">
    <property type="protein sequence ID" value="QLH04564.1"/>
    <property type="molecule type" value="Genomic_DNA"/>
</dbReference>
<feature type="domain" description="TRASH" evidence="1">
    <location>
        <begin position="4"/>
        <end position="41"/>
    </location>
</feature>
<protein>
    <submittedName>
        <fullName evidence="2">Cation-transporting ATPase</fullName>
    </submittedName>
</protein>
<dbReference type="InterPro" id="IPR011017">
    <property type="entry name" value="TRASH_dom"/>
</dbReference>
<reference evidence="2 3" key="1">
    <citation type="submission" date="2018-02" db="EMBL/GenBank/DDBJ databases">
        <title>Complete genome of Nitrosopumilus oxyclinae HCE1.</title>
        <authorList>
            <person name="Qin W."/>
            <person name="Zheng Y."/>
            <person name="Stahl D.A."/>
        </authorList>
    </citation>
    <scope>NUCLEOTIDE SEQUENCE [LARGE SCALE GENOMIC DNA]</scope>
    <source>
        <strain evidence="2 3">HCE1</strain>
    </source>
</reference>
<dbReference type="GeneID" id="56061087"/>
<evidence type="ECO:0000313" key="2">
    <source>
        <dbReference type="EMBL" id="QLH04564.1"/>
    </source>
</evidence>
<dbReference type="InterPro" id="IPR009078">
    <property type="entry name" value="Ferritin-like_SF"/>
</dbReference>
<dbReference type="Gene3D" id="1.10.620.20">
    <property type="entry name" value="Ribonucleotide Reductase, subunit A"/>
    <property type="match status" value="1"/>
</dbReference>
<proteinExistence type="predicted"/>
<dbReference type="InterPro" id="IPR012348">
    <property type="entry name" value="RNR-like"/>
</dbReference>